<dbReference type="AlphaFoldDB" id="A0AAD4TSJ7"/>
<sequence>MLGSEPHRLSALYSAGERSCAHFTGLLPPDLGPVLLQTQLVPGKVGQRAKGGGGGGPHILRLLCRALHPTSSPPVAADSPKKYHCKISQGPPPLPFLLPELYPVLYKGGSRKLGSPSSGGFLKVAEPGDVSLISAWLRPPHTQPETESCGCSEL</sequence>
<accession>A0AAD4TSJ7</accession>
<dbReference type="EMBL" id="JAKZEL010000023">
    <property type="protein sequence ID" value="KAI4531600.1"/>
    <property type="molecule type" value="Genomic_DNA"/>
</dbReference>
<organism evidence="1 2">
    <name type="scientific">Ovis ammon polii</name>
    <dbReference type="NCBI Taxonomy" id="230172"/>
    <lineage>
        <taxon>Eukaryota</taxon>
        <taxon>Metazoa</taxon>
        <taxon>Chordata</taxon>
        <taxon>Craniata</taxon>
        <taxon>Vertebrata</taxon>
        <taxon>Euteleostomi</taxon>
        <taxon>Mammalia</taxon>
        <taxon>Eutheria</taxon>
        <taxon>Laurasiatheria</taxon>
        <taxon>Artiodactyla</taxon>
        <taxon>Ruminantia</taxon>
        <taxon>Pecora</taxon>
        <taxon>Bovidae</taxon>
        <taxon>Caprinae</taxon>
        <taxon>Ovis</taxon>
    </lineage>
</organism>
<protein>
    <submittedName>
        <fullName evidence="1">Uncharacterized protein</fullName>
    </submittedName>
</protein>
<comment type="caution">
    <text evidence="1">The sequence shown here is derived from an EMBL/GenBank/DDBJ whole genome shotgun (WGS) entry which is preliminary data.</text>
</comment>
<gene>
    <name evidence="1" type="ORF">MG293_018114</name>
</gene>
<reference evidence="1" key="1">
    <citation type="submission" date="2022-03" db="EMBL/GenBank/DDBJ databases">
        <title>Genomic analyses of argali, domestic sheep and their hybrids provide insights into chromosomal evolution, heterosis and genetic basis of agronomic traits.</title>
        <authorList>
            <person name="Li M."/>
        </authorList>
    </citation>
    <scope>NUCLEOTIDE SEQUENCE</scope>
    <source>
        <strain evidence="1">CAU-MHL-2022a</strain>
        <tissue evidence="1">Skin</tissue>
    </source>
</reference>
<dbReference type="Proteomes" id="UP001214576">
    <property type="component" value="Unassembled WGS sequence"/>
</dbReference>
<evidence type="ECO:0000313" key="2">
    <source>
        <dbReference type="Proteomes" id="UP001214576"/>
    </source>
</evidence>
<evidence type="ECO:0000313" key="1">
    <source>
        <dbReference type="EMBL" id="KAI4531600.1"/>
    </source>
</evidence>
<proteinExistence type="predicted"/>
<name>A0AAD4TSJ7_OVIAM</name>
<keyword evidence="2" id="KW-1185">Reference proteome</keyword>